<accession>D8MJV0</accession>
<evidence type="ECO:0000313" key="1">
    <source>
        <dbReference type="EMBL" id="CAX53548.1"/>
    </source>
</evidence>
<reference evidence="1 2" key="1">
    <citation type="journal article" date="2010" name="BMC Genomics">
        <title>Genome comparison of the epiphytic bacteria Erwinia billingiae and E. tasmaniensis with the pear pathogen E. pyrifoliae.</title>
        <authorList>
            <person name="Kube M."/>
            <person name="Migdoll A.M."/>
            <person name="Gehring I."/>
            <person name="Heitmann K."/>
            <person name="Mayer Y."/>
            <person name="Kuhl H."/>
            <person name="Knaust F."/>
            <person name="Geider K."/>
            <person name="Reinhardt R."/>
        </authorList>
    </citation>
    <scope>NUCLEOTIDE SEQUENCE [LARGE SCALE GENOMIC DNA]</scope>
    <source>
        <strain evidence="1 2">Eb661</strain>
        <plasmid evidence="1">pEB170</plasmid>
    </source>
</reference>
<keyword evidence="1" id="KW-0614">Plasmid</keyword>
<dbReference type="EMBL" id="FP236830">
    <property type="protein sequence ID" value="CAX53548.1"/>
    <property type="molecule type" value="Genomic_DNA"/>
</dbReference>
<evidence type="ECO:0000313" key="2">
    <source>
        <dbReference type="Proteomes" id="UP000008793"/>
    </source>
</evidence>
<dbReference type="Proteomes" id="UP000008793">
    <property type="component" value="Plasmid pEB170"/>
</dbReference>
<name>D8MJV0_ERWBE</name>
<sequence>MYYYLLQSGTGKWLIHRRGCELLTGSPGKIFLGTVYSTRQAVGVARNRVREPKLCYLCFRDEI</sequence>
<proteinExistence type="predicted"/>
<dbReference type="KEGG" id="ebi:EbC_pEb17200950"/>
<protein>
    <submittedName>
        <fullName evidence="1">Putative phage related protein</fullName>
    </submittedName>
</protein>
<geneLocation type="plasmid" evidence="1 2">
    <name>pEB170</name>
</geneLocation>
<organism evidence="2">
    <name type="scientific">Erwinia billingiae (strain Eb661)</name>
    <dbReference type="NCBI Taxonomy" id="634500"/>
    <lineage>
        <taxon>Bacteria</taxon>
        <taxon>Pseudomonadati</taxon>
        <taxon>Pseudomonadota</taxon>
        <taxon>Gammaproteobacteria</taxon>
        <taxon>Enterobacterales</taxon>
        <taxon>Erwiniaceae</taxon>
        <taxon>Erwinia</taxon>
    </lineage>
</organism>
<dbReference type="AlphaFoldDB" id="D8MJV0"/>
<gene>
    <name evidence="1" type="ordered locus">EbC_pEb17200950</name>
</gene>
<dbReference type="HOGENOM" id="CLU_2878945_0_0_6"/>
<keyword evidence="2" id="KW-1185">Reference proteome</keyword>